<evidence type="ECO:0000259" key="2">
    <source>
        <dbReference type="PROSITE" id="PS50144"/>
    </source>
</evidence>
<evidence type="ECO:0008006" key="5">
    <source>
        <dbReference type="Google" id="ProtNLM"/>
    </source>
</evidence>
<dbReference type="Gene3D" id="1.25.40.420">
    <property type="match status" value="1"/>
</dbReference>
<dbReference type="Pfam" id="PF07707">
    <property type="entry name" value="BACK"/>
    <property type="match status" value="1"/>
</dbReference>
<dbReference type="SMART" id="SM00225">
    <property type="entry name" value="BTB"/>
    <property type="match status" value="1"/>
</dbReference>
<dbReference type="Pfam" id="PF22486">
    <property type="entry name" value="MATH_2"/>
    <property type="match status" value="2"/>
</dbReference>
<dbReference type="SUPFAM" id="SSF54695">
    <property type="entry name" value="POZ domain"/>
    <property type="match status" value="1"/>
</dbReference>
<dbReference type="SUPFAM" id="SSF49599">
    <property type="entry name" value="TRAF domain-like"/>
    <property type="match status" value="2"/>
</dbReference>
<sequence length="584" mass="66735">MVDRMKHLLSTGEDADVYFLVGDGDGKELLSAHKLVLKHASEVFAAMFRFDAKNEKKEFASANCPVEVSDVEAAAFKVMLSFIYTDDLSELNGDNAMAVLYAAKKYNIPGLVLPSLQIPIPKLSNVFLAYAQALLFEFEDFARECLRYICQNAVKLFRLDHFLQIDQKMLCSLLDNDRLLFSDEFAIWKAALRWADEKCRQNAIECSSDNRRSVLGPAVFKIRFPNVHEDDFAKGVVPSGLLTVEEVLGVYQFNSHPYLYLRGVPGLYPSKFPSHGRISDWNTTKGNRRGTLALEIEKMPEFAGGSVGSSRFSEALFINGFEWRILTQINDEKKCLGFYLWYEAKKEEPWDSVFSATFRIVSEKSEADNSIGTRCDYVIDRSRSAHGFENFITFAELMEPSNGFYNRKEDKLTLVIDLIAKEEKLDKFILEHSKTKGTLFMEIEKVSEFAREIIFSERKSETVLIKGVPWKIWAKIKTKNGSTDKEKWLGIYLLCVWPKEDSKWRCKCLATFRIVSQNSVVARDMKEMSKERIVNNKSTYWGFSNFISFAALMDPSKGLYDKNEDKVTLAVDVTVKEAKTEDKS</sequence>
<name>A0ABD2I4Q8_HETSC</name>
<evidence type="ECO:0000313" key="4">
    <source>
        <dbReference type="Proteomes" id="UP001620645"/>
    </source>
</evidence>
<organism evidence="3 4">
    <name type="scientific">Heterodera schachtii</name>
    <name type="common">Sugarbeet cyst nematode worm</name>
    <name type="synonym">Tylenchus schachtii</name>
    <dbReference type="NCBI Taxonomy" id="97005"/>
    <lineage>
        <taxon>Eukaryota</taxon>
        <taxon>Metazoa</taxon>
        <taxon>Ecdysozoa</taxon>
        <taxon>Nematoda</taxon>
        <taxon>Chromadorea</taxon>
        <taxon>Rhabditida</taxon>
        <taxon>Tylenchina</taxon>
        <taxon>Tylenchomorpha</taxon>
        <taxon>Tylenchoidea</taxon>
        <taxon>Heteroderidae</taxon>
        <taxon>Heteroderinae</taxon>
        <taxon>Heterodera</taxon>
    </lineage>
</organism>
<gene>
    <name evidence="3" type="ORF">niasHS_011976</name>
</gene>
<dbReference type="SMART" id="SM00061">
    <property type="entry name" value="MATH"/>
    <property type="match status" value="2"/>
</dbReference>
<feature type="domain" description="BTB" evidence="1">
    <location>
        <begin position="15"/>
        <end position="92"/>
    </location>
</feature>
<dbReference type="Gene3D" id="3.30.710.10">
    <property type="entry name" value="Potassium Channel Kv1.1, Chain A"/>
    <property type="match status" value="1"/>
</dbReference>
<keyword evidence="4" id="KW-1185">Reference proteome</keyword>
<dbReference type="InterPro" id="IPR008974">
    <property type="entry name" value="TRAF-like"/>
</dbReference>
<evidence type="ECO:0000313" key="3">
    <source>
        <dbReference type="EMBL" id="KAL3075469.1"/>
    </source>
</evidence>
<protein>
    <recommendedName>
        <fullName evidence="5">BTB domain-containing protein</fullName>
    </recommendedName>
</protein>
<dbReference type="PANTHER" id="PTHR45774:SF3">
    <property type="entry name" value="BTB (POZ) DOMAIN-CONTAINING 2B-RELATED"/>
    <property type="match status" value="1"/>
</dbReference>
<dbReference type="AlphaFoldDB" id="A0ABD2I4Q8"/>
<comment type="caution">
    <text evidence="3">The sequence shown here is derived from an EMBL/GenBank/DDBJ whole genome shotgun (WGS) entry which is preliminary data.</text>
</comment>
<dbReference type="InterPro" id="IPR002083">
    <property type="entry name" value="MATH/TRAF_dom"/>
</dbReference>
<accession>A0ABD2I4Q8</accession>
<dbReference type="PANTHER" id="PTHR45774">
    <property type="entry name" value="BTB/POZ DOMAIN-CONTAINING"/>
    <property type="match status" value="1"/>
</dbReference>
<reference evidence="3 4" key="1">
    <citation type="submission" date="2024-10" db="EMBL/GenBank/DDBJ databases">
        <authorList>
            <person name="Kim D."/>
        </authorList>
    </citation>
    <scope>NUCLEOTIDE SEQUENCE [LARGE SCALE GENOMIC DNA]</scope>
    <source>
        <strain evidence="3">Taebaek</strain>
    </source>
</reference>
<dbReference type="Pfam" id="PF00651">
    <property type="entry name" value="BTB"/>
    <property type="match status" value="1"/>
</dbReference>
<dbReference type="PROSITE" id="PS50097">
    <property type="entry name" value="BTB"/>
    <property type="match status" value="1"/>
</dbReference>
<proteinExistence type="predicted"/>
<feature type="domain" description="MATH" evidence="2">
    <location>
        <begin position="289"/>
        <end position="418"/>
    </location>
</feature>
<dbReference type="InterPro" id="IPR011705">
    <property type="entry name" value="BACK"/>
</dbReference>
<dbReference type="Proteomes" id="UP001620645">
    <property type="component" value="Unassembled WGS sequence"/>
</dbReference>
<dbReference type="PROSITE" id="PS50144">
    <property type="entry name" value="MATH"/>
    <property type="match status" value="2"/>
</dbReference>
<dbReference type="EMBL" id="JBICCN010000351">
    <property type="protein sequence ID" value="KAL3075469.1"/>
    <property type="molecule type" value="Genomic_DNA"/>
</dbReference>
<dbReference type="InterPro" id="IPR011333">
    <property type="entry name" value="SKP1/BTB/POZ_sf"/>
</dbReference>
<dbReference type="InterPro" id="IPR000210">
    <property type="entry name" value="BTB/POZ_dom"/>
</dbReference>
<evidence type="ECO:0000259" key="1">
    <source>
        <dbReference type="PROSITE" id="PS50097"/>
    </source>
</evidence>
<dbReference type="SMART" id="SM00875">
    <property type="entry name" value="BACK"/>
    <property type="match status" value="1"/>
</dbReference>
<dbReference type="Gene3D" id="2.60.210.10">
    <property type="entry name" value="Apoptosis, Tumor Necrosis Factor Receptor Associated Protein 2, Chain A"/>
    <property type="match status" value="2"/>
</dbReference>
<feature type="domain" description="MATH" evidence="2">
    <location>
        <begin position="436"/>
        <end position="573"/>
    </location>
</feature>